<comment type="caution">
    <text evidence="2">The sequence shown here is derived from an EMBL/GenBank/DDBJ whole genome shotgun (WGS) entry which is preliminary data.</text>
</comment>
<dbReference type="Proteomes" id="UP000310200">
    <property type="component" value="Unassembled WGS sequence"/>
</dbReference>
<evidence type="ECO:0000313" key="3">
    <source>
        <dbReference type="Proteomes" id="UP000310200"/>
    </source>
</evidence>
<dbReference type="EMBL" id="QBLH01000280">
    <property type="protein sequence ID" value="TGZ56707.1"/>
    <property type="molecule type" value="Genomic_DNA"/>
</dbReference>
<name>A0A4S2L8K1_9HYME</name>
<proteinExistence type="predicted"/>
<accession>A0A4S2L8K1</accession>
<sequence length="87" mass="9364">MSSELTRIGRTAASPSDDYNGNDIQRECVLQTAVFYGTTASKYPGSCQGPPAASRPDTAGDRRHDTIRSSPSAGKLANKLLKDSFWN</sequence>
<protein>
    <submittedName>
        <fullName evidence="2">Uncharacterized protein</fullName>
    </submittedName>
</protein>
<dbReference type="AlphaFoldDB" id="A0A4S2L8K1"/>
<feature type="region of interest" description="Disordered" evidence="1">
    <location>
        <begin position="41"/>
        <end position="74"/>
    </location>
</feature>
<gene>
    <name evidence="2" type="ORF">DBV15_08146</name>
</gene>
<organism evidence="2 3">
    <name type="scientific">Temnothorax longispinosus</name>
    <dbReference type="NCBI Taxonomy" id="300112"/>
    <lineage>
        <taxon>Eukaryota</taxon>
        <taxon>Metazoa</taxon>
        <taxon>Ecdysozoa</taxon>
        <taxon>Arthropoda</taxon>
        <taxon>Hexapoda</taxon>
        <taxon>Insecta</taxon>
        <taxon>Pterygota</taxon>
        <taxon>Neoptera</taxon>
        <taxon>Endopterygota</taxon>
        <taxon>Hymenoptera</taxon>
        <taxon>Apocrita</taxon>
        <taxon>Aculeata</taxon>
        <taxon>Formicoidea</taxon>
        <taxon>Formicidae</taxon>
        <taxon>Myrmicinae</taxon>
        <taxon>Temnothorax</taxon>
    </lineage>
</organism>
<evidence type="ECO:0000256" key="1">
    <source>
        <dbReference type="SAM" id="MobiDB-lite"/>
    </source>
</evidence>
<feature type="compositionally biased region" description="Polar residues" evidence="1">
    <location>
        <begin position="13"/>
        <end position="23"/>
    </location>
</feature>
<evidence type="ECO:0000313" key="2">
    <source>
        <dbReference type="EMBL" id="TGZ56707.1"/>
    </source>
</evidence>
<feature type="region of interest" description="Disordered" evidence="1">
    <location>
        <begin position="1"/>
        <end position="23"/>
    </location>
</feature>
<keyword evidence="3" id="KW-1185">Reference proteome</keyword>
<feature type="compositionally biased region" description="Basic and acidic residues" evidence="1">
    <location>
        <begin position="58"/>
        <end position="67"/>
    </location>
</feature>
<reference evidence="2 3" key="1">
    <citation type="journal article" date="2019" name="Philos. Trans. R. Soc. Lond., B, Biol. Sci.">
        <title>Ant behaviour and brain gene expression of defending hosts depend on the ecological success of the intruding social parasite.</title>
        <authorList>
            <person name="Kaur R."/>
            <person name="Stoldt M."/>
            <person name="Jongepier E."/>
            <person name="Feldmeyer B."/>
            <person name="Menzel F."/>
            <person name="Bornberg-Bauer E."/>
            <person name="Foitzik S."/>
        </authorList>
    </citation>
    <scope>NUCLEOTIDE SEQUENCE [LARGE SCALE GENOMIC DNA]</scope>
    <source>
        <tissue evidence="2">Whole body</tissue>
    </source>
</reference>